<protein>
    <submittedName>
        <fullName evidence="2">Nucleotidyltransferase domain-containing protein</fullName>
        <ecNumber evidence="2">2.7.7.-</ecNumber>
    </submittedName>
</protein>
<dbReference type="Proteomes" id="UP001344658">
    <property type="component" value="Unassembled WGS sequence"/>
</dbReference>
<dbReference type="EMBL" id="JAZEWV010000019">
    <property type="protein sequence ID" value="MEE4544599.1"/>
    <property type="molecule type" value="Genomic_DNA"/>
</dbReference>
<keyword evidence="3" id="KW-1185">Reference proteome</keyword>
<organism evidence="2 3">
    <name type="scientific">Actinacidiphila polyblastidii</name>
    <dbReference type="NCBI Taxonomy" id="3110430"/>
    <lineage>
        <taxon>Bacteria</taxon>
        <taxon>Bacillati</taxon>
        <taxon>Actinomycetota</taxon>
        <taxon>Actinomycetes</taxon>
        <taxon>Kitasatosporales</taxon>
        <taxon>Streptomycetaceae</taxon>
        <taxon>Actinacidiphila</taxon>
    </lineage>
</organism>
<accession>A0ABU7PFK6</accession>
<keyword evidence="2" id="KW-0548">Nucleotidyltransferase</keyword>
<dbReference type="CDD" id="cd05403">
    <property type="entry name" value="NT_KNTase_like"/>
    <property type="match status" value="1"/>
</dbReference>
<evidence type="ECO:0000313" key="2">
    <source>
        <dbReference type="EMBL" id="MEE4544599.1"/>
    </source>
</evidence>
<dbReference type="Gene3D" id="3.30.460.10">
    <property type="entry name" value="Beta Polymerase, domain 2"/>
    <property type="match status" value="1"/>
</dbReference>
<sequence>MIQHELIDRVRQMCRADEGVEAALMYGSFAAGEGDAYSDVEFWLFFRSERLAEVDPAAWCAAVAPVNLVVRNEFGTHVAFFPGPVRGEFHFAGAGDIGSVAQWPARGAAVERMVVVDRRGLLAPVLAALPDRPDIPADPERTADLCGRFANWLVLALHVAARGEHLRAQDALGHAARHLLWMARLAEHSTAHWLTPSRAAEAELPAATVAAAGWPTSPGDPVAGYARALWQAGRAHWQTLLTRHGTPPPTALFRELDALITPPGLTPDVLP</sequence>
<keyword evidence="2" id="KW-0808">Transferase</keyword>
<evidence type="ECO:0000259" key="1">
    <source>
        <dbReference type="Pfam" id="PF21418"/>
    </source>
</evidence>
<dbReference type="RefSeq" id="WP_330797597.1">
    <property type="nucleotide sequence ID" value="NZ_JAZEWV010000019.1"/>
</dbReference>
<proteinExistence type="predicted"/>
<dbReference type="GO" id="GO:0016779">
    <property type="term" value="F:nucleotidyltransferase activity"/>
    <property type="evidence" value="ECO:0007669"/>
    <property type="project" value="UniProtKB-KW"/>
</dbReference>
<dbReference type="Pfam" id="PF21418">
    <property type="entry name" value="LinB-like_C"/>
    <property type="match status" value="1"/>
</dbReference>
<dbReference type="SUPFAM" id="SSF81301">
    <property type="entry name" value="Nucleotidyltransferase"/>
    <property type="match status" value="1"/>
</dbReference>
<name>A0ABU7PFK6_9ACTN</name>
<dbReference type="InterPro" id="IPR048495">
    <property type="entry name" value="LinB-like_C"/>
</dbReference>
<gene>
    <name evidence="2" type="ORF">V2S66_21795</name>
</gene>
<dbReference type="Gene3D" id="1.20.120.330">
    <property type="entry name" value="Nucleotidyltransferases domain 2"/>
    <property type="match status" value="1"/>
</dbReference>
<reference evidence="2 3" key="1">
    <citation type="submission" date="2023-12" db="EMBL/GenBank/DDBJ databases">
        <title>Streptomyces sp. V4-01.</title>
        <authorList>
            <person name="Somphong A."/>
            <person name="Phongsopitanun W."/>
        </authorList>
    </citation>
    <scope>NUCLEOTIDE SEQUENCE [LARGE SCALE GENOMIC DNA]</scope>
    <source>
        <strain evidence="2 3">V4-01</strain>
    </source>
</reference>
<comment type="caution">
    <text evidence="2">The sequence shown here is derived from an EMBL/GenBank/DDBJ whole genome shotgun (WGS) entry which is preliminary data.</text>
</comment>
<evidence type="ECO:0000313" key="3">
    <source>
        <dbReference type="Proteomes" id="UP001344658"/>
    </source>
</evidence>
<dbReference type="InterPro" id="IPR043519">
    <property type="entry name" value="NT_sf"/>
</dbReference>
<dbReference type="EC" id="2.7.7.-" evidence="2"/>
<feature type="domain" description="Lincosamide nucleotidyltransferase-like C-terminal" evidence="1">
    <location>
        <begin position="144"/>
        <end position="205"/>
    </location>
</feature>